<dbReference type="OrthoDB" id="8068875at2759"/>
<feature type="region of interest" description="Disordered" evidence="6">
    <location>
        <begin position="1"/>
        <end position="129"/>
    </location>
</feature>
<name>A0A1D9QMX6_SCLS1</name>
<evidence type="ECO:0000313" key="9">
    <source>
        <dbReference type="Proteomes" id="UP000177798"/>
    </source>
</evidence>
<evidence type="ECO:0000256" key="5">
    <source>
        <dbReference type="PROSITE-ProRule" id="PRU00104"/>
    </source>
</evidence>
<dbReference type="InterPro" id="IPR035983">
    <property type="entry name" value="Hect_E3_ubiquitin_ligase"/>
</dbReference>
<feature type="compositionally biased region" description="Polar residues" evidence="6">
    <location>
        <begin position="178"/>
        <end position="188"/>
    </location>
</feature>
<dbReference type="Gene3D" id="3.30.2160.10">
    <property type="entry name" value="Hect, E3 ligase catalytic domain"/>
    <property type="match status" value="1"/>
</dbReference>
<dbReference type="AlphaFoldDB" id="A0A1D9QMX6"/>
<dbReference type="Gene3D" id="3.30.2410.10">
    <property type="entry name" value="Hect, E3 ligase catalytic domain"/>
    <property type="match status" value="1"/>
</dbReference>
<dbReference type="RefSeq" id="XP_001588965.1">
    <property type="nucleotide sequence ID" value="XM_001588915.1"/>
</dbReference>
<dbReference type="GO" id="GO:0061630">
    <property type="term" value="F:ubiquitin protein ligase activity"/>
    <property type="evidence" value="ECO:0007669"/>
    <property type="project" value="UniProtKB-EC"/>
</dbReference>
<dbReference type="SMART" id="SM00119">
    <property type="entry name" value="HECTc"/>
    <property type="match status" value="1"/>
</dbReference>
<dbReference type="VEuPathDB" id="FungiDB:sscle_16g110650"/>
<keyword evidence="4 5" id="KW-0833">Ubl conjugation pathway</keyword>
<evidence type="ECO:0000256" key="3">
    <source>
        <dbReference type="ARBA" id="ARBA00022679"/>
    </source>
</evidence>
<dbReference type="Proteomes" id="UP000177798">
    <property type="component" value="Chromosome 16"/>
</dbReference>
<dbReference type="GO" id="GO:0000209">
    <property type="term" value="P:protein polyubiquitination"/>
    <property type="evidence" value="ECO:0007669"/>
    <property type="project" value="InterPro"/>
</dbReference>
<dbReference type="FunFam" id="3.30.2160.10:FF:000004">
    <property type="entry name" value="probable E3 ubiquitin-protein ligase HERC4 isoform X1"/>
    <property type="match status" value="1"/>
</dbReference>
<sequence>MAPWSSRLLNSSSRVESGSSVATVASVPESPNKNRGRARVTEADILDNAYGIPTLNTAAQHGRPGPSSSNSSTSSKPTSSHGRSMSHPFPSLFSSKKKATAPAPPDVGFFDDDDISPENNTGARSSRVPDKDFLMGKCMTCNASVSWPKGVQTFRCKVCTTVNDLQPYTPAPIDGRKTSGSGKSTTYPGLNKPQVSRVAPLSVEKTRRLAERCVTTYLINRLKHDEADTSNTLSSSPRSPTFGTTEFPQEYEYPRHFTNQTGSQAVPIRPPPPGYGNGSGDRPSMESDKRPGSRSIPYSTSSPGSFLGSHMEKRGRMGSGTYTKPLAIQPPSRSPPDPPGKFDEIMHGRQDNVAKNLFRPLEEYIIASFSQFDCINTSFSTTRQNPNPRAGSQSNLKNFMATIPDENDPQSETSLEELDPRMLMLGDIAENGSWWTGNQKEIPEKSRSQRSGDSIRTNPHCDLTTVKSPRIDWPDLNEWYHVVSNPGRIWHRKLEELISRRSSPVVQAPAAAELAEIEETITEAQSHLQRTVLKATEGLLKRPGRPLKEPDDLRFLLIILANPLLYPGNGTPSRNAGSRVLSNEQRPEANELNVPKTRGQPPSSRPPLNAAKGASGQHSGIIKRIVGLLSNTPNECHHHIVSWFARYPEGHFQRTTELVGSFVTYRLTRQHGKPREVDKPDLTSGLVPQISTSGSHNNVAAFHAALQAGQSTNKKKDTKPKPVVYSDDWQIRAAARVMALLFSANNSGLHKKGKLLSSVQSPSEYLSKSTEPSMGTPIRALAAHGQMLPTSHFYNTLLDYSDLVADFEAWESKRSKFAFCQYPFFLSIWAKIQIMEHDARRQMEVKAREAFFNSIMTRKNVNQYLLLKVRRECLVEDSLKGVSEVVGTGGEEIKKGLRIEFKGEEGIDAGGLRKEWFLLLVRDVFNPDHGMFSYDEDSHFCYFNPNSFETTDQYFLVGVVLGLAIYNSTILDVALPPFAFRKLLAAAPAAAPGATSHAKPSMTYSLEDLAEFRPSLAHGLRQLLEFDGDVETTFCRDFVADVDRYGQTIQVPLCPDGDKKPVTNSNRREFVDLYVRYLLDNAVARQFEPFKRGFFTVCGGNALSLFRPEEIELLIRGSDEPLDITSLRAVSVCENWGAPNAAEREPVIQWFWESFQKADPKDQRKLLSFITGSSCIPAMGATSLVIKLSCLGDDSERFPVARTCFNMLSLWRYASREKLEGRLWRAVHESEGFGLK</sequence>
<keyword evidence="3" id="KW-0808">Transferase</keyword>
<feature type="region of interest" description="Disordered" evidence="6">
    <location>
        <begin position="170"/>
        <end position="193"/>
    </location>
</feature>
<dbReference type="PROSITE" id="PS50237">
    <property type="entry name" value="HECT"/>
    <property type="match status" value="1"/>
</dbReference>
<feature type="compositionally biased region" description="Low complexity" evidence="6">
    <location>
        <begin position="11"/>
        <end position="20"/>
    </location>
</feature>
<gene>
    <name evidence="8" type="ORF">sscle_16g110650</name>
</gene>
<feature type="region of interest" description="Disordered" evidence="6">
    <location>
        <begin position="434"/>
        <end position="463"/>
    </location>
</feature>
<evidence type="ECO:0000256" key="1">
    <source>
        <dbReference type="ARBA" id="ARBA00000885"/>
    </source>
</evidence>
<dbReference type="SUPFAM" id="SSF56204">
    <property type="entry name" value="Hect, E3 ligase catalytic domain"/>
    <property type="match status" value="1"/>
</dbReference>
<dbReference type="InterPro" id="IPR000569">
    <property type="entry name" value="HECT_dom"/>
</dbReference>
<feature type="compositionally biased region" description="Polar residues" evidence="6">
    <location>
        <begin position="229"/>
        <end position="247"/>
    </location>
</feature>
<evidence type="ECO:0000256" key="4">
    <source>
        <dbReference type="ARBA" id="ARBA00022786"/>
    </source>
</evidence>
<dbReference type="EMBL" id="CP017829">
    <property type="protein sequence ID" value="APA16295.1"/>
    <property type="molecule type" value="Genomic_DNA"/>
</dbReference>
<feature type="region of interest" description="Disordered" evidence="6">
    <location>
        <begin position="569"/>
        <end position="616"/>
    </location>
</feature>
<evidence type="ECO:0000313" key="8">
    <source>
        <dbReference type="EMBL" id="APA16295.1"/>
    </source>
</evidence>
<feature type="domain" description="HECT" evidence="7">
    <location>
        <begin position="889"/>
        <end position="1236"/>
    </location>
</feature>
<feature type="active site" description="Glycyl thioester intermediate" evidence="5">
    <location>
        <position position="1204"/>
    </location>
</feature>
<dbReference type="CDD" id="cd00078">
    <property type="entry name" value="HECTc"/>
    <property type="match status" value="1"/>
</dbReference>
<dbReference type="PANTHER" id="PTHR45700:SF8">
    <property type="entry name" value="HECT-TYPE E3 UBIQUITIN TRANSFERASE"/>
    <property type="match status" value="1"/>
</dbReference>
<proteinExistence type="predicted"/>
<feature type="compositionally biased region" description="Polar residues" evidence="6">
    <location>
        <begin position="570"/>
        <end position="584"/>
    </location>
</feature>
<evidence type="ECO:0000259" key="7">
    <source>
        <dbReference type="PROSITE" id="PS50237"/>
    </source>
</evidence>
<evidence type="ECO:0000256" key="2">
    <source>
        <dbReference type="ARBA" id="ARBA00012485"/>
    </source>
</evidence>
<dbReference type="OMA" id="AENSSWW"/>
<comment type="catalytic activity">
    <reaction evidence="1">
        <text>S-ubiquitinyl-[E2 ubiquitin-conjugating enzyme]-L-cysteine + [acceptor protein]-L-lysine = [E2 ubiquitin-conjugating enzyme]-L-cysteine + N(6)-ubiquitinyl-[acceptor protein]-L-lysine.</text>
        <dbReference type="EC" id="2.3.2.26"/>
    </reaction>
</comment>
<dbReference type="EC" id="2.3.2.26" evidence="2"/>
<protein>
    <recommendedName>
        <fullName evidence="2">HECT-type E3 ubiquitin transferase</fullName>
        <ecNumber evidence="2">2.3.2.26</ecNumber>
    </recommendedName>
</protein>
<dbReference type="InterPro" id="IPR044611">
    <property type="entry name" value="E3A/B/C-like"/>
</dbReference>
<evidence type="ECO:0000256" key="6">
    <source>
        <dbReference type="SAM" id="MobiDB-lite"/>
    </source>
</evidence>
<dbReference type="PANTHER" id="PTHR45700">
    <property type="entry name" value="UBIQUITIN-PROTEIN LIGASE E3C"/>
    <property type="match status" value="1"/>
</dbReference>
<feature type="region of interest" description="Disordered" evidence="6">
    <location>
        <begin position="227"/>
        <end position="340"/>
    </location>
</feature>
<reference evidence="9" key="1">
    <citation type="journal article" date="2017" name="Genome Biol. Evol.">
        <title>The complete genome sequence of the phytopathogenic fungus Sclerotinia sclerotiorum reveals insights into the genome architecture of broad host range pathogens.</title>
        <authorList>
            <person name="Derbyshire M."/>
            <person name="Denton-Giles M."/>
            <person name="Hegedus D."/>
            <person name="Seifbarghy S."/>
            <person name="Rollins J."/>
            <person name="van Kan J."/>
            <person name="Seidl M.F."/>
            <person name="Faino L."/>
            <person name="Mbengue M."/>
            <person name="Navaud O."/>
            <person name="Raffaele S."/>
            <person name="Hammond-Kosack K."/>
            <person name="Heard S."/>
            <person name="Oliver R."/>
        </authorList>
    </citation>
    <scope>NUCLEOTIDE SEQUENCE [LARGE SCALE GENOMIC DNA]</scope>
    <source>
        <strain evidence="9">ATCC 18683 / 1980 / Ss-1</strain>
    </source>
</reference>
<dbReference type="KEGG" id="ssl:SS1G_10513"/>
<dbReference type="Pfam" id="PF00632">
    <property type="entry name" value="HECT"/>
    <property type="match status" value="1"/>
</dbReference>
<organism evidence="8 9">
    <name type="scientific">Sclerotinia sclerotiorum (strain ATCC 18683 / 1980 / Ss-1)</name>
    <name type="common">White mold</name>
    <name type="synonym">Whetzelinia sclerotiorum</name>
    <dbReference type="NCBI Taxonomy" id="665079"/>
    <lineage>
        <taxon>Eukaryota</taxon>
        <taxon>Fungi</taxon>
        <taxon>Dikarya</taxon>
        <taxon>Ascomycota</taxon>
        <taxon>Pezizomycotina</taxon>
        <taxon>Leotiomycetes</taxon>
        <taxon>Helotiales</taxon>
        <taxon>Sclerotiniaceae</taxon>
        <taxon>Sclerotinia</taxon>
    </lineage>
</organism>
<dbReference type="Gene3D" id="3.90.1750.10">
    <property type="entry name" value="Hect, E3 ligase catalytic domains"/>
    <property type="match status" value="1"/>
</dbReference>
<accession>A0A1D9QMX6</accession>
<feature type="compositionally biased region" description="Low complexity" evidence="6">
    <location>
        <begin position="61"/>
        <end position="83"/>
    </location>
</feature>